<dbReference type="Gene3D" id="3.40.50.150">
    <property type="entry name" value="Vaccinia Virus protein VP39"/>
    <property type="match status" value="1"/>
</dbReference>
<proteinExistence type="predicted"/>
<dbReference type="AlphaFoldDB" id="A0A5B2VGP3"/>
<reference evidence="7 8" key="2">
    <citation type="submission" date="2019-09" db="EMBL/GenBank/DDBJ databases">
        <authorList>
            <person name="Jin C."/>
        </authorList>
    </citation>
    <scope>NUCLEOTIDE SEQUENCE [LARGE SCALE GENOMIC DNA]</scope>
    <source>
        <strain evidence="7 8">BN140002</strain>
    </source>
</reference>
<gene>
    <name evidence="7" type="ORF">F0L46_07400</name>
</gene>
<organism evidence="7 8">
    <name type="scientific">Salinarimonas soli</name>
    <dbReference type="NCBI Taxonomy" id="1638099"/>
    <lineage>
        <taxon>Bacteria</taxon>
        <taxon>Pseudomonadati</taxon>
        <taxon>Pseudomonadota</taxon>
        <taxon>Alphaproteobacteria</taxon>
        <taxon>Hyphomicrobiales</taxon>
        <taxon>Salinarimonadaceae</taxon>
        <taxon>Salinarimonas</taxon>
    </lineage>
</organism>
<dbReference type="SUPFAM" id="SSF53335">
    <property type="entry name" value="S-adenosyl-L-methionine-dependent methyltransferases"/>
    <property type="match status" value="1"/>
</dbReference>
<dbReference type="Pfam" id="PF07109">
    <property type="entry name" value="Mg-por_mtran_C"/>
    <property type="match status" value="1"/>
</dbReference>
<keyword evidence="2 7" id="KW-0808">Transferase</keyword>
<dbReference type="PANTHER" id="PTHR43464">
    <property type="entry name" value="METHYLTRANSFERASE"/>
    <property type="match status" value="1"/>
</dbReference>
<evidence type="ECO:0000313" key="8">
    <source>
        <dbReference type="Proteomes" id="UP000323142"/>
    </source>
</evidence>
<dbReference type="InterPro" id="IPR007848">
    <property type="entry name" value="Small_mtfrase_dom"/>
</dbReference>
<name>A0A5B2VGP3_9HYPH</name>
<keyword evidence="3" id="KW-0949">S-adenosyl-L-methionine</keyword>
<dbReference type="CDD" id="cd02440">
    <property type="entry name" value="AdoMet_MTases"/>
    <property type="match status" value="1"/>
</dbReference>
<dbReference type="NCBIfam" id="TIGR02021">
    <property type="entry name" value="BchM-ChlM"/>
    <property type="match status" value="1"/>
</dbReference>
<feature type="domain" description="Methyltransferase small" evidence="5">
    <location>
        <begin position="50"/>
        <end position="131"/>
    </location>
</feature>
<dbReference type="PANTHER" id="PTHR43464:SF19">
    <property type="entry name" value="UBIQUINONE BIOSYNTHESIS O-METHYLTRANSFERASE, MITOCHONDRIAL"/>
    <property type="match status" value="1"/>
</dbReference>
<dbReference type="RefSeq" id="WP_149816416.1">
    <property type="nucleotide sequence ID" value="NZ_VUOA01000016.1"/>
</dbReference>
<comment type="caution">
    <text evidence="7">The sequence shown here is derived from an EMBL/GenBank/DDBJ whole genome shotgun (WGS) entry which is preliminary data.</text>
</comment>
<dbReference type="Proteomes" id="UP000323142">
    <property type="component" value="Unassembled WGS sequence"/>
</dbReference>
<accession>A0A5B2VGP3</accession>
<dbReference type="InterPro" id="IPR029063">
    <property type="entry name" value="SAM-dependent_MTases_sf"/>
</dbReference>
<dbReference type="PROSITE" id="PS51556">
    <property type="entry name" value="SAM_MT_MG_PIX"/>
    <property type="match status" value="1"/>
</dbReference>
<feature type="domain" description="Magnesium-protoporphyrin IX methyltransferase C-terminal" evidence="6">
    <location>
        <begin position="132"/>
        <end position="232"/>
    </location>
</feature>
<dbReference type="GO" id="GO:0015995">
    <property type="term" value="P:chlorophyll biosynthetic process"/>
    <property type="evidence" value="ECO:0007669"/>
    <property type="project" value="UniProtKB-UniRule"/>
</dbReference>
<evidence type="ECO:0000256" key="4">
    <source>
        <dbReference type="NCBIfam" id="TIGR02021"/>
    </source>
</evidence>
<protein>
    <recommendedName>
        <fullName evidence="4">Magnesium protoporphyrin IX methyltransferase</fullName>
        <ecNumber evidence="4">2.1.1.11</ecNumber>
    </recommendedName>
</protein>
<dbReference type="InterPro" id="IPR010251">
    <property type="entry name" value="Mg_prot_MeTrfase"/>
</dbReference>
<keyword evidence="8" id="KW-1185">Reference proteome</keyword>
<evidence type="ECO:0000313" key="7">
    <source>
        <dbReference type="EMBL" id="KAA2238085.1"/>
    </source>
</evidence>
<sequence length="233" mass="25435">MRSATYITRRHELETYFDRTAAETWARLTSDAPVSRIRATVRAGRDEMRANLLSWLPDDLSGRRVLDAGCGTGALAVEAARRGAEVVAVDVAETLVRLADERRPADLPRERIRFVVGDMLDPALGRFDHIVAMDSLIHYRAPDMVAALAGLARRAEVSLVATFAPRTALLGAMHAVGQLFPRTDRSPAIEPIGAHRLAAALAGELGAEGMRVGRTRRVSRGFYISQALEVARL</sequence>
<evidence type="ECO:0000256" key="1">
    <source>
        <dbReference type="ARBA" id="ARBA00022603"/>
    </source>
</evidence>
<dbReference type="EMBL" id="VUOA01000016">
    <property type="protein sequence ID" value="KAA2238085.1"/>
    <property type="molecule type" value="Genomic_DNA"/>
</dbReference>
<dbReference type="GO" id="GO:0032259">
    <property type="term" value="P:methylation"/>
    <property type="evidence" value="ECO:0007669"/>
    <property type="project" value="UniProtKB-KW"/>
</dbReference>
<dbReference type="InterPro" id="IPR010940">
    <property type="entry name" value="Mg_prot_MeTrfase_C"/>
</dbReference>
<reference evidence="7 8" key="1">
    <citation type="submission" date="2019-09" db="EMBL/GenBank/DDBJ databases">
        <title>Salinarimonas rosea gen. nov., sp. nov., a new member of the a-2 subgroup of the Proteobacteria.</title>
        <authorList>
            <person name="Liu J."/>
        </authorList>
    </citation>
    <scope>NUCLEOTIDE SEQUENCE [LARGE SCALE GENOMIC DNA]</scope>
    <source>
        <strain evidence="7 8">BN140002</strain>
    </source>
</reference>
<evidence type="ECO:0000259" key="6">
    <source>
        <dbReference type="Pfam" id="PF07109"/>
    </source>
</evidence>
<evidence type="ECO:0000256" key="2">
    <source>
        <dbReference type="ARBA" id="ARBA00022679"/>
    </source>
</evidence>
<dbReference type="GO" id="GO:0046406">
    <property type="term" value="F:magnesium protoporphyrin IX methyltransferase activity"/>
    <property type="evidence" value="ECO:0007669"/>
    <property type="project" value="UniProtKB-UniRule"/>
</dbReference>
<evidence type="ECO:0000259" key="5">
    <source>
        <dbReference type="Pfam" id="PF05175"/>
    </source>
</evidence>
<dbReference type="OrthoDB" id="9765084at2"/>
<dbReference type="Pfam" id="PF05175">
    <property type="entry name" value="MTS"/>
    <property type="match status" value="1"/>
</dbReference>
<dbReference type="EC" id="2.1.1.11" evidence="4"/>
<evidence type="ECO:0000256" key="3">
    <source>
        <dbReference type="ARBA" id="ARBA00022691"/>
    </source>
</evidence>
<keyword evidence="1 7" id="KW-0489">Methyltransferase</keyword>